<accession>A0A8D0SCA0</accession>
<protein>
    <submittedName>
        <fullName evidence="2">Uncharacterized protein</fullName>
    </submittedName>
</protein>
<sequence length="100" mass="11580">MLIIFTLPIQEHGISFHLFVSSFTSFISVLWFSEYRSFVSLGRFTPRYFILLDVVVNKIASLISLFALSLLVYKNAIDFCVLILYPVTLPNSWMSSTVFW</sequence>
<keyword evidence="1" id="KW-1133">Transmembrane helix</keyword>
<evidence type="ECO:0000313" key="3">
    <source>
        <dbReference type="Proteomes" id="UP000694727"/>
    </source>
</evidence>
<evidence type="ECO:0000256" key="1">
    <source>
        <dbReference type="SAM" id="Phobius"/>
    </source>
</evidence>
<dbReference type="Ensembl" id="ENSSSCT00025067658.1">
    <property type="protein sequence ID" value="ENSSSCP00025029000.1"/>
    <property type="gene ID" value="ENSSSCG00025049688.1"/>
</dbReference>
<name>A0A8D0SCA0_PIG</name>
<reference evidence="2" key="1">
    <citation type="submission" date="2025-08" db="UniProtKB">
        <authorList>
            <consortium name="Ensembl"/>
        </authorList>
    </citation>
    <scope>IDENTIFICATION</scope>
</reference>
<feature type="transmembrane region" description="Helical" evidence="1">
    <location>
        <begin position="48"/>
        <end position="73"/>
    </location>
</feature>
<dbReference type="Proteomes" id="UP000694727">
    <property type="component" value="Unplaced"/>
</dbReference>
<feature type="transmembrane region" description="Helical" evidence="1">
    <location>
        <begin position="12"/>
        <end position="33"/>
    </location>
</feature>
<proteinExistence type="predicted"/>
<keyword evidence="1" id="KW-0472">Membrane</keyword>
<organism evidence="2 3">
    <name type="scientific">Sus scrofa</name>
    <name type="common">Pig</name>
    <dbReference type="NCBI Taxonomy" id="9823"/>
    <lineage>
        <taxon>Eukaryota</taxon>
        <taxon>Metazoa</taxon>
        <taxon>Chordata</taxon>
        <taxon>Craniata</taxon>
        <taxon>Vertebrata</taxon>
        <taxon>Euteleostomi</taxon>
        <taxon>Mammalia</taxon>
        <taxon>Eutheria</taxon>
        <taxon>Laurasiatheria</taxon>
        <taxon>Artiodactyla</taxon>
        <taxon>Suina</taxon>
        <taxon>Suidae</taxon>
        <taxon>Sus</taxon>
    </lineage>
</organism>
<keyword evidence="1" id="KW-0812">Transmembrane</keyword>
<evidence type="ECO:0000313" key="2">
    <source>
        <dbReference type="Ensembl" id="ENSSSCP00025029000.1"/>
    </source>
</evidence>
<dbReference type="AlphaFoldDB" id="A0A8D0SCA0"/>